<dbReference type="GO" id="GO:0005975">
    <property type="term" value="P:carbohydrate metabolic process"/>
    <property type="evidence" value="ECO:0007669"/>
    <property type="project" value="InterPro"/>
</dbReference>
<dbReference type="PANTHER" id="PTHR10353">
    <property type="entry name" value="GLYCOSYL HYDROLASE"/>
    <property type="match status" value="1"/>
</dbReference>
<gene>
    <name evidence="5" type="primary">bglA_16</name>
    <name evidence="5" type="ORF">SDC9_135915</name>
</gene>
<comment type="similarity">
    <text evidence="1">Belongs to the glycosyl hydrolase 1 family.</text>
</comment>
<dbReference type="Gene3D" id="3.20.20.80">
    <property type="entry name" value="Glycosidases"/>
    <property type="match status" value="1"/>
</dbReference>
<protein>
    <recommendedName>
        <fullName evidence="2">beta-glucosidase</fullName>
        <ecNumber evidence="2">3.2.1.21</ecNumber>
    </recommendedName>
</protein>
<sequence length="252" mass="29073">MLAHGMMVQAVRKADPSAQIGLASCGLGCIPENENEADIEAARSAMFSFGMHPEFSLFSQNAFLDPALLGHYPEHPFFDSPIITAEDLALIHQPIDFIGLNFYNAYIVRAGESGPEHVAFHRGYPRTAIRWPITPAMMYYCTKFVYERYALPVYITENGLSCNDKRYLDGKVHDLDRIDFLQRYLREYRRAGESGVDIRGYFHWSLTDNFEWSNGYEERFGLFYVDYETLERHPKDSAFWYRSVVESNGENL</sequence>
<dbReference type="EMBL" id="VSSQ01036353">
    <property type="protein sequence ID" value="MPM88811.1"/>
    <property type="molecule type" value="Genomic_DNA"/>
</dbReference>
<organism evidence="5">
    <name type="scientific">bioreactor metagenome</name>
    <dbReference type="NCBI Taxonomy" id="1076179"/>
    <lineage>
        <taxon>unclassified sequences</taxon>
        <taxon>metagenomes</taxon>
        <taxon>ecological metagenomes</taxon>
    </lineage>
</organism>
<dbReference type="GO" id="GO:0008422">
    <property type="term" value="F:beta-glucosidase activity"/>
    <property type="evidence" value="ECO:0007669"/>
    <property type="project" value="UniProtKB-EC"/>
</dbReference>
<name>A0A645DHU5_9ZZZZ</name>
<keyword evidence="3 5" id="KW-0378">Hydrolase</keyword>
<evidence type="ECO:0000256" key="4">
    <source>
        <dbReference type="ARBA" id="ARBA00023295"/>
    </source>
</evidence>
<dbReference type="EC" id="3.2.1.21" evidence="2"/>
<proteinExistence type="inferred from homology"/>
<dbReference type="Pfam" id="PF00232">
    <property type="entry name" value="Glyco_hydro_1"/>
    <property type="match status" value="1"/>
</dbReference>
<dbReference type="SUPFAM" id="SSF51445">
    <property type="entry name" value="(Trans)glycosidases"/>
    <property type="match status" value="1"/>
</dbReference>
<dbReference type="AlphaFoldDB" id="A0A645DHU5"/>
<dbReference type="PROSITE" id="PS00572">
    <property type="entry name" value="GLYCOSYL_HYDROL_F1_1"/>
    <property type="match status" value="1"/>
</dbReference>
<dbReference type="InterPro" id="IPR001360">
    <property type="entry name" value="Glyco_hydro_1"/>
</dbReference>
<dbReference type="InterPro" id="IPR018120">
    <property type="entry name" value="Glyco_hydro_1_AS"/>
</dbReference>
<dbReference type="PRINTS" id="PR00131">
    <property type="entry name" value="GLHYDRLASE1"/>
</dbReference>
<evidence type="ECO:0000256" key="1">
    <source>
        <dbReference type="ARBA" id="ARBA00010838"/>
    </source>
</evidence>
<accession>A0A645DHU5</accession>
<dbReference type="InterPro" id="IPR017853">
    <property type="entry name" value="GH"/>
</dbReference>
<dbReference type="PANTHER" id="PTHR10353:SF36">
    <property type="entry name" value="LP05116P"/>
    <property type="match status" value="1"/>
</dbReference>
<comment type="caution">
    <text evidence="5">The sequence shown here is derived from an EMBL/GenBank/DDBJ whole genome shotgun (WGS) entry which is preliminary data.</text>
</comment>
<evidence type="ECO:0000256" key="2">
    <source>
        <dbReference type="ARBA" id="ARBA00012744"/>
    </source>
</evidence>
<keyword evidence="4 5" id="KW-0326">Glycosidase</keyword>
<evidence type="ECO:0000313" key="5">
    <source>
        <dbReference type="EMBL" id="MPM88811.1"/>
    </source>
</evidence>
<evidence type="ECO:0000256" key="3">
    <source>
        <dbReference type="ARBA" id="ARBA00022801"/>
    </source>
</evidence>
<reference evidence="5" key="1">
    <citation type="submission" date="2019-08" db="EMBL/GenBank/DDBJ databases">
        <authorList>
            <person name="Kucharzyk K."/>
            <person name="Murdoch R.W."/>
            <person name="Higgins S."/>
            <person name="Loffler F."/>
        </authorList>
    </citation>
    <scope>NUCLEOTIDE SEQUENCE</scope>
</reference>